<evidence type="ECO:0000313" key="2">
    <source>
        <dbReference type="EMBL" id="MDR4126276.1"/>
    </source>
</evidence>
<dbReference type="InterPro" id="IPR036163">
    <property type="entry name" value="HMA_dom_sf"/>
</dbReference>
<accession>A0ABU1D7F5</accession>
<proteinExistence type="predicted"/>
<protein>
    <submittedName>
        <fullName evidence="2">Heavy-metal-associated domain-containing protein</fullName>
    </submittedName>
</protein>
<name>A0ABU1D7F5_9BURK</name>
<dbReference type="Pfam" id="PF00403">
    <property type="entry name" value="HMA"/>
    <property type="match status" value="1"/>
</dbReference>
<sequence>MSKAVFNMEPFTCPSCVKKIERAVGAIGGVQQVQVLFNSGRVRVEFDERHTNADAVQDIITRLGYPVLSRKVA</sequence>
<comment type="caution">
    <text evidence="2">The sequence shown here is derived from an EMBL/GenBank/DDBJ whole genome shotgun (WGS) entry which is preliminary data.</text>
</comment>
<feature type="domain" description="HMA" evidence="1">
    <location>
        <begin position="2"/>
        <end position="68"/>
    </location>
</feature>
<dbReference type="InterPro" id="IPR006121">
    <property type="entry name" value="HMA_dom"/>
</dbReference>
<organism evidence="2 3">
    <name type="scientific">Yanghanlia caeni</name>
    <dbReference type="NCBI Taxonomy" id="3064283"/>
    <lineage>
        <taxon>Bacteria</taxon>
        <taxon>Pseudomonadati</taxon>
        <taxon>Pseudomonadota</taxon>
        <taxon>Betaproteobacteria</taxon>
        <taxon>Burkholderiales</taxon>
        <taxon>Alcaligenaceae</taxon>
        <taxon>Yanghanlia</taxon>
    </lineage>
</organism>
<dbReference type="CDD" id="cd00371">
    <property type="entry name" value="HMA"/>
    <property type="match status" value="1"/>
</dbReference>
<keyword evidence="3" id="KW-1185">Reference proteome</keyword>
<dbReference type="Gene3D" id="3.30.70.100">
    <property type="match status" value="1"/>
</dbReference>
<dbReference type="RefSeq" id="WP_165279725.1">
    <property type="nucleotide sequence ID" value="NZ_JAUZQE010000021.1"/>
</dbReference>
<evidence type="ECO:0000313" key="3">
    <source>
        <dbReference type="Proteomes" id="UP001232156"/>
    </source>
</evidence>
<dbReference type="PROSITE" id="PS50846">
    <property type="entry name" value="HMA_2"/>
    <property type="match status" value="1"/>
</dbReference>
<gene>
    <name evidence="2" type="ORF">Q8947_09810</name>
</gene>
<dbReference type="EMBL" id="JAUZQE010000021">
    <property type="protein sequence ID" value="MDR4126276.1"/>
    <property type="molecule type" value="Genomic_DNA"/>
</dbReference>
<dbReference type="SUPFAM" id="SSF55008">
    <property type="entry name" value="HMA, heavy metal-associated domain"/>
    <property type="match status" value="1"/>
</dbReference>
<dbReference type="Proteomes" id="UP001232156">
    <property type="component" value="Unassembled WGS sequence"/>
</dbReference>
<reference evidence="2 3" key="1">
    <citation type="submission" date="2023-08" db="EMBL/GenBank/DDBJ databases">
        <title>Alcaligenaceae gen. nov., a novel taxon isolated from the sludge of Yixing Pesticide Factory.</title>
        <authorList>
            <person name="Ruan L."/>
        </authorList>
    </citation>
    <scope>NUCLEOTIDE SEQUENCE [LARGE SCALE GENOMIC DNA]</scope>
    <source>
        <strain evidence="2 3">LG-2</strain>
    </source>
</reference>
<evidence type="ECO:0000259" key="1">
    <source>
        <dbReference type="PROSITE" id="PS50846"/>
    </source>
</evidence>